<dbReference type="InterPro" id="IPR013087">
    <property type="entry name" value="Znf_C2H2_type"/>
</dbReference>
<proteinExistence type="predicted"/>
<dbReference type="SUPFAM" id="SSF57667">
    <property type="entry name" value="beta-beta-alpha zinc fingers"/>
    <property type="match status" value="1"/>
</dbReference>
<evidence type="ECO:0000259" key="2">
    <source>
        <dbReference type="PROSITE" id="PS50157"/>
    </source>
</evidence>
<dbReference type="GO" id="GO:0008270">
    <property type="term" value="F:zinc ion binding"/>
    <property type="evidence" value="ECO:0007669"/>
    <property type="project" value="UniProtKB-KW"/>
</dbReference>
<dbReference type="RefSeq" id="XP_014487861.1">
    <property type="nucleotide sequence ID" value="XM_014632375.1"/>
</dbReference>
<dbReference type="KEGG" id="dqu:106751476"/>
<dbReference type="PROSITE" id="PS50157">
    <property type="entry name" value="ZINC_FINGER_C2H2_2"/>
    <property type="match status" value="2"/>
</dbReference>
<organism evidence="3 4">
    <name type="scientific">Dinoponera quadriceps</name>
    <name type="common">South American ant</name>
    <dbReference type="NCBI Taxonomy" id="609295"/>
    <lineage>
        <taxon>Eukaryota</taxon>
        <taxon>Metazoa</taxon>
        <taxon>Ecdysozoa</taxon>
        <taxon>Arthropoda</taxon>
        <taxon>Hexapoda</taxon>
        <taxon>Insecta</taxon>
        <taxon>Pterygota</taxon>
        <taxon>Neoptera</taxon>
        <taxon>Endopterygota</taxon>
        <taxon>Hymenoptera</taxon>
        <taxon>Apocrita</taxon>
        <taxon>Aculeata</taxon>
        <taxon>Formicoidea</taxon>
        <taxon>Formicidae</taxon>
        <taxon>Ponerinae</taxon>
        <taxon>Ponerini</taxon>
        <taxon>Dinoponera</taxon>
    </lineage>
</organism>
<dbReference type="InterPro" id="IPR036236">
    <property type="entry name" value="Znf_C2H2_sf"/>
</dbReference>
<feature type="non-terminal residue" evidence="4">
    <location>
        <position position="1"/>
    </location>
</feature>
<reference evidence="4" key="1">
    <citation type="submission" date="2025-08" db="UniProtKB">
        <authorList>
            <consortium name="RefSeq"/>
        </authorList>
    </citation>
    <scope>IDENTIFICATION</scope>
</reference>
<dbReference type="Proteomes" id="UP000515204">
    <property type="component" value="Unplaced"/>
</dbReference>
<sequence>WLHVLEIIERIRERCNYTCNIYFCPVEKDHRGLSSWDCFLFAGVAQYQHQEKQQETDYLGAMSLEQHLAFQGGSSQSYDSAFGDSAHPACDSNAFSDWYTEGATKQQQQQQLLQQQDSSQRRFLCPKCNNSYKYLGDMKKHVRFQCGQEPKFQCPYCRKRAKVSSNMYAHVRSMHNDLPIYIIDLDKQSSISQL</sequence>
<dbReference type="Gene3D" id="3.30.160.60">
    <property type="entry name" value="Classic Zinc Finger"/>
    <property type="match status" value="1"/>
</dbReference>
<keyword evidence="3" id="KW-1185">Reference proteome</keyword>
<protein>
    <submittedName>
        <fullName evidence="4">Zinc finger and BTB domain-containing protein 8A-like</fullName>
    </submittedName>
</protein>
<feature type="domain" description="C2H2-type" evidence="2">
    <location>
        <begin position="123"/>
        <end position="150"/>
    </location>
</feature>
<dbReference type="OrthoDB" id="10004641at2759"/>
<evidence type="ECO:0000256" key="1">
    <source>
        <dbReference type="PROSITE-ProRule" id="PRU00042"/>
    </source>
</evidence>
<keyword evidence="1" id="KW-0479">Metal-binding</keyword>
<keyword evidence="1" id="KW-0862">Zinc</keyword>
<dbReference type="SMART" id="SM00355">
    <property type="entry name" value="ZnF_C2H2"/>
    <property type="match status" value="2"/>
</dbReference>
<feature type="domain" description="C2H2-type" evidence="2">
    <location>
        <begin position="152"/>
        <end position="175"/>
    </location>
</feature>
<dbReference type="AlphaFoldDB" id="A0A6P3YA21"/>
<accession>A0A6P3YA21</accession>
<name>A0A6P3YA21_DINQU</name>
<evidence type="ECO:0000313" key="4">
    <source>
        <dbReference type="RefSeq" id="XP_014487861.1"/>
    </source>
</evidence>
<evidence type="ECO:0000313" key="3">
    <source>
        <dbReference type="Proteomes" id="UP000515204"/>
    </source>
</evidence>
<keyword evidence="1" id="KW-0863">Zinc-finger</keyword>
<dbReference type="GeneID" id="106751476"/>
<gene>
    <name evidence="4" type="primary">LOC106751476</name>
</gene>